<reference evidence="2" key="1">
    <citation type="submission" date="2016-01" db="EMBL/GenBank/DDBJ databases">
        <title>Reference transcriptome for the parasite Schistocephalus solidus: insights into the molecular evolution of parasitism.</title>
        <authorList>
            <person name="Hebert F.O."/>
            <person name="Grambauer S."/>
            <person name="Barber I."/>
            <person name="Landry C.R."/>
            <person name="Aubin-Horth N."/>
        </authorList>
    </citation>
    <scope>NUCLEOTIDE SEQUENCE</scope>
</reference>
<gene>
    <name evidence="2" type="ORF">TR137724</name>
</gene>
<name>A0A0X3PLX6_SCHSO</name>
<feature type="region of interest" description="Disordered" evidence="1">
    <location>
        <begin position="63"/>
        <end position="86"/>
    </location>
</feature>
<evidence type="ECO:0000256" key="1">
    <source>
        <dbReference type="SAM" id="MobiDB-lite"/>
    </source>
</evidence>
<dbReference type="EMBL" id="GEEE01010577">
    <property type="protein sequence ID" value="JAP52648.1"/>
    <property type="molecule type" value="Transcribed_RNA"/>
</dbReference>
<accession>A0A0X3PLX6</accession>
<proteinExistence type="predicted"/>
<protein>
    <submittedName>
        <fullName evidence="2">Uncharacterized protein</fullName>
    </submittedName>
</protein>
<dbReference type="AlphaFoldDB" id="A0A0X3PLX6"/>
<feature type="region of interest" description="Disordered" evidence="1">
    <location>
        <begin position="1"/>
        <end position="22"/>
    </location>
</feature>
<sequence length="355" mass="40421">MGNSHFCGLNPSSDDNGTTEDKRPINRFIWRPKQRQKPQIGDAFGEIDDKVNSYDPSVKCDEATNRVEAGTSGGPLNRGEEPQDHPLFINTNNNISRIEDEKTLPHEVTVSREKYSNRGVNTGALSIQYNQSRSINQTDLFIRTIRNWIPGAAHMENLLKRRFHRGIPYISGTALGFSRLKKDPDDVTSWLRPRRKVEHWMKFRTGSFPSHNSTLLKSQSGTHLVSSRGRCEKLKNEKEGWWRYTMFIPQDPLDKSLIERGLNENGGYLVGLESRFGCEIKFTEKIYVYRANVVRLVVIDGPSKKAILKCKSALPAVLRKDLIQDYENCLITDQKSPAPRLEFAHATLPPSIKVN</sequence>
<evidence type="ECO:0000313" key="2">
    <source>
        <dbReference type="EMBL" id="JAP52648.1"/>
    </source>
</evidence>
<organism evidence="2">
    <name type="scientific">Schistocephalus solidus</name>
    <name type="common">Tapeworm</name>
    <dbReference type="NCBI Taxonomy" id="70667"/>
    <lineage>
        <taxon>Eukaryota</taxon>
        <taxon>Metazoa</taxon>
        <taxon>Spiralia</taxon>
        <taxon>Lophotrochozoa</taxon>
        <taxon>Platyhelminthes</taxon>
        <taxon>Cestoda</taxon>
        <taxon>Eucestoda</taxon>
        <taxon>Diphyllobothriidea</taxon>
        <taxon>Diphyllobothriidae</taxon>
        <taxon>Schistocephalus</taxon>
    </lineage>
</organism>